<reference evidence="1 2" key="1">
    <citation type="submission" date="2023-02" db="EMBL/GenBank/DDBJ databases">
        <title>Oceanobacillus kimchii IFOP_LL358 isolated form Alexandrium catenella lab strain.</title>
        <authorList>
            <person name="Gajardo G."/>
            <person name="Ueki S."/>
            <person name="Maruyama F."/>
        </authorList>
    </citation>
    <scope>NUCLEOTIDE SEQUENCE [LARGE SCALE GENOMIC DNA]</scope>
    <source>
        <strain evidence="1 2">IFOP_LL358</strain>
    </source>
</reference>
<dbReference type="Proteomes" id="UP001275436">
    <property type="component" value="Unassembled WGS sequence"/>
</dbReference>
<dbReference type="RefSeq" id="WP_317958130.1">
    <property type="nucleotide sequence ID" value="NZ_BSKO01000001.1"/>
</dbReference>
<evidence type="ECO:0000313" key="1">
    <source>
        <dbReference type="EMBL" id="GLO66256.1"/>
    </source>
</evidence>
<sequence length="97" mass="11140">MNLEKNMEEVGRVTQESGRVLSNAMKSIQSRVLIEDVRKYLTSKGINTQGNCSKSILDSLADYWKSMSQEEKEEVAIVVAGHYQLVRFFAMMENYQK</sequence>
<evidence type="ECO:0000313" key="2">
    <source>
        <dbReference type="Proteomes" id="UP001275436"/>
    </source>
</evidence>
<accession>A0ABQ5TIZ7</accession>
<gene>
    <name evidence="1" type="ORF">MACH08_20400</name>
</gene>
<proteinExistence type="predicted"/>
<protein>
    <submittedName>
        <fullName evidence="1">Uncharacterized protein</fullName>
    </submittedName>
</protein>
<keyword evidence="2" id="KW-1185">Reference proteome</keyword>
<comment type="caution">
    <text evidence="1">The sequence shown here is derived from an EMBL/GenBank/DDBJ whole genome shotgun (WGS) entry which is preliminary data.</text>
</comment>
<organism evidence="1 2">
    <name type="scientific">Oceanobacillus kimchii</name>
    <dbReference type="NCBI Taxonomy" id="746691"/>
    <lineage>
        <taxon>Bacteria</taxon>
        <taxon>Bacillati</taxon>
        <taxon>Bacillota</taxon>
        <taxon>Bacilli</taxon>
        <taxon>Bacillales</taxon>
        <taxon>Bacillaceae</taxon>
        <taxon>Oceanobacillus</taxon>
    </lineage>
</organism>
<name>A0ABQ5TIZ7_9BACI</name>
<dbReference type="EMBL" id="BSKO01000001">
    <property type="protein sequence ID" value="GLO66256.1"/>
    <property type="molecule type" value="Genomic_DNA"/>
</dbReference>